<name>A0ABS5IXW9_9BACT</name>
<dbReference type="EMBL" id="JAGTXB010000004">
    <property type="protein sequence ID" value="MBS0027688.1"/>
    <property type="molecule type" value="Genomic_DNA"/>
</dbReference>
<feature type="chain" id="PRO_5045049486" description="DUF5703 domain-containing protein" evidence="1">
    <location>
        <begin position="22"/>
        <end position="738"/>
    </location>
</feature>
<dbReference type="InterPro" id="IPR008928">
    <property type="entry name" value="6-hairpin_glycosidase_sf"/>
</dbReference>
<dbReference type="InterPro" id="IPR054363">
    <property type="entry name" value="GH95_cat"/>
</dbReference>
<dbReference type="Gene3D" id="1.50.10.10">
    <property type="match status" value="1"/>
</dbReference>
<gene>
    <name evidence="4" type="ORF">KE626_10245</name>
</gene>
<evidence type="ECO:0000259" key="3">
    <source>
        <dbReference type="Pfam" id="PF22124"/>
    </source>
</evidence>
<keyword evidence="5" id="KW-1185">Reference proteome</keyword>
<organism evidence="4 5">
    <name type="scientific">Chitinophaga hostae</name>
    <dbReference type="NCBI Taxonomy" id="2831022"/>
    <lineage>
        <taxon>Bacteria</taxon>
        <taxon>Pseudomonadati</taxon>
        <taxon>Bacteroidota</taxon>
        <taxon>Chitinophagia</taxon>
        <taxon>Chitinophagales</taxon>
        <taxon>Chitinophagaceae</taxon>
        <taxon>Chitinophaga</taxon>
    </lineage>
</organism>
<feature type="domain" description="Glycosyl hydrolase family 95 catalytic" evidence="3">
    <location>
        <begin position="380"/>
        <end position="684"/>
    </location>
</feature>
<accession>A0ABS5IXW9</accession>
<evidence type="ECO:0008006" key="6">
    <source>
        <dbReference type="Google" id="ProtNLM"/>
    </source>
</evidence>
<dbReference type="Pfam" id="PF22124">
    <property type="entry name" value="Glyco_hydro_95_cat"/>
    <property type="match status" value="1"/>
</dbReference>
<dbReference type="InterPro" id="IPR043757">
    <property type="entry name" value="DUF5703_N"/>
</dbReference>
<dbReference type="RefSeq" id="WP_211972793.1">
    <property type="nucleotide sequence ID" value="NZ_CBFHAM010000001.1"/>
</dbReference>
<dbReference type="Pfam" id="PF18961">
    <property type="entry name" value="DUF5703_N"/>
    <property type="match status" value="1"/>
</dbReference>
<comment type="caution">
    <text evidence="4">The sequence shown here is derived from an EMBL/GenBank/DDBJ whole genome shotgun (WGS) entry which is preliminary data.</text>
</comment>
<evidence type="ECO:0000256" key="1">
    <source>
        <dbReference type="SAM" id="SignalP"/>
    </source>
</evidence>
<evidence type="ECO:0000259" key="2">
    <source>
        <dbReference type="Pfam" id="PF18961"/>
    </source>
</evidence>
<proteinExistence type="predicted"/>
<dbReference type="SUPFAM" id="SSF48208">
    <property type="entry name" value="Six-hairpin glycosidases"/>
    <property type="match status" value="1"/>
</dbReference>
<evidence type="ECO:0000313" key="4">
    <source>
        <dbReference type="EMBL" id="MBS0027688.1"/>
    </source>
</evidence>
<evidence type="ECO:0000313" key="5">
    <source>
        <dbReference type="Proteomes" id="UP000676386"/>
    </source>
</evidence>
<reference evidence="4 5" key="1">
    <citation type="submission" date="2021-04" db="EMBL/GenBank/DDBJ databases">
        <title>Chitinophaga sp. nov., isolated from the rhizosphere soil.</title>
        <authorList>
            <person name="He S."/>
        </authorList>
    </citation>
    <scope>NUCLEOTIDE SEQUENCE [LARGE SCALE GENOMIC DNA]</scope>
    <source>
        <strain evidence="4 5">2R12</strain>
    </source>
</reference>
<sequence>MIKRKWFLLFIFLFGFAASFAQQVDDYNIKWTTPGENSNGSMPIGNGDIGANVWIAANGDLVFYVSKTDAWSEIGRLLKLGRVRVSISPNPFNEKAFIQELRLQNGEIQISYGDTKIKFWIDAHHPVIQTDIRSKKPIRVKVVYENWRKTKRPIVGQEDGSVWGIGARQVTKDCPTEIFSEPDTVFSGNKDNITACHHNDYSIWKHNLEIQSLTDISTYQPDPLMHRNFGLMIKGSGLINQSDTILISSKASTSIQINSYPLTTQGSIKEWQQKLGEQVFAIAATPSKKRVAMHERWWKSFWNRSYIYVSADNPEQQQWANIVTQGYILQRFINACGGRGNSPVKFNGSIFTVDTYEIDGPYKGFDADFRLWGGCYWWQNTRLPYWSMLLSGDFDLMRPLFRMYMAALPLRKDATRKYYGHEGAYYPETMNFWGTYADGDYGCDRTNVPLGFARNPYITYYWQGALELSLMMNDYYNFTKNTGFARDTLVPFVTEILTFFDQHWKRGNDGKILFNPSASLETFHKAVDPLPEIVGIRAVAEKMLSLPKAFTTDKLRSQWLKLIEDLPAVPLRTVGKDTLLSPAHEYSNKANSENPEMYGVFPYRAFVLGKPGLQIGVNTFLSRTHKENGGWQQSSIQAAYLGLSDEAKRMIIENFSTRDKNMRFPAFWGPNYDWTPDQDHGNVAMIALQRMLIQYDTDRVKLLPAWPREWNVAFKLTGPYGKVYEGRYKNGNLKYISR</sequence>
<feature type="domain" description="DUF5703" evidence="2">
    <location>
        <begin position="31"/>
        <end position="307"/>
    </location>
</feature>
<dbReference type="PANTHER" id="PTHR31084">
    <property type="entry name" value="ALPHA-L-FUCOSIDASE 2"/>
    <property type="match status" value="1"/>
</dbReference>
<dbReference type="Proteomes" id="UP000676386">
    <property type="component" value="Unassembled WGS sequence"/>
</dbReference>
<keyword evidence="1" id="KW-0732">Signal</keyword>
<dbReference type="PANTHER" id="PTHR31084:SF0">
    <property type="entry name" value="ALPHA-L-FUCOSIDASE 2"/>
    <property type="match status" value="1"/>
</dbReference>
<protein>
    <recommendedName>
        <fullName evidence="6">DUF5703 domain-containing protein</fullName>
    </recommendedName>
</protein>
<dbReference type="InterPro" id="IPR012341">
    <property type="entry name" value="6hp_glycosidase-like_sf"/>
</dbReference>
<feature type="signal peptide" evidence="1">
    <location>
        <begin position="1"/>
        <end position="21"/>
    </location>
</feature>